<evidence type="ECO:0000313" key="3">
    <source>
        <dbReference type="Proteomes" id="UP000051442"/>
    </source>
</evidence>
<name>A0A0R2EX99_9LACO</name>
<dbReference type="Proteomes" id="UP000051442">
    <property type="component" value="Unassembled WGS sequence"/>
</dbReference>
<proteinExistence type="predicted"/>
<dbReference type="EMBL" id="AYZM01000148">
    <property type="protein sequence ID" value="KRN18517.1"/>
    <property type="molecule type" value="Genomic_DNA"/>
</dbReference>
<comment type="caution">
    <text evidence="2">The sequence shown here is derived from an EMBL/GenBank/DDBJ whole genome shotgun (WGS) entry which is preliminary data.</text>
</comment>
<reference evidence="2 3" key="1">
    <citation type="journal article" date="2015" name="Genome Announc.">
        <title>Expanding the biotechnology potential of lactobacilli through comparative genomics of 213 strains and associated genera.</title>
        <authorList>
            <person name="Sun Z."/>
            <person name="Harris H.M."/>
            <person name="McCann A."/>
            <person name="Guo C."/>
            <person name="Argimon S."/>
            <person name="Zhang W."/>
            <person name="Yang X."/>
            <person name="Jeffery I.B."/>
            <person name="Cooney J.C."/>
            <person name="Kagawa T.F."/>
            <person name="Liu W."/>
            <person name="Song Y."/>
            <person name="Salvetti E."/>
            <person name="Wrobel A."/>
            <person name="Rasinkangas P."/>
            <person name="Parkhill J."/>
            <person name="Rea M.C."/>
            <person name="O'Sullivan O."/>
            <person name="Ritari J."/>
            <person name="Douillard F.P."/>
            <person name="Paul Ross R."/>
            <person name="Yang R."/>
            <person name="Briner A.E."/>
            <person name="Felis G.E."/>
            <person name="de Vos W.M."/>
            <person name="Barrangou R."/>
            <person name="Klaenhammer T.R."/>
            <person name="Caufield P.W."/>
            <person name="Cui Y."/>
            <person name="Zhang H."/>
            <person name="O'Toole P.W."/>
        </authorList>
    </citation>
    <scope>NUCLEOTIDE SEQUENCE [LARGE SCALE GENOMIC DNA]</scope>
    <source>
        <strain evidence="2 3">DSM 23365</strain>
    </source>
</reference>
<dbReference type="OrthoDB" id="2320437at2"/>
<keyword evidence="1" id="KW-0732">Signal</keyword>
<keyword evidence="3" id="KW-1185">Reference proteome</keyword>
<dbReference type="AlphaFoldDB" id="A0A0R2EX99"/>
<feature type="signal peptide" evidence="1">
    <location>
        <begin position="1"/>
        <end position="28"/>
    </location>
</feature>
<sequence>MQSKLVLGILAFGLTLGAPTFSTTTAQAKQKVYHTTPSYLRGTWYYYNGGWQRAKITAHTFRYNDYVYGGHQYVTSNHLEVDSYNRAHHSWSIMDSRSEGGNSVYRGGKMKINGKYHQVMIVDGTMLFTHFKTKHHNTIPKRLRSF</sequence>
<organism evidence="2 3">
    <name type="scientific">Secundilactobacillus similis DSM 23365 = JCM 2765</name>
    <dbReference type="NCBI Taxonomy" id="1423804"/>
    <lineage>
        <taxon>Bacteria</taxon>
        <taxon>Bacillati</taxon>
        <taxon>Bacillota</taxon>
        <taxon>Bacilli</taxon>
        <taxon>Lactobacillales</taxon>
        <taxon>Lactobacillaceae</taxon>
        <taxon>Secundilactobacillus</taxon>
    </lineage>
</organism>
<evidence type="ECO:0000313" key="2">
    <source>
        <dbReference type="EMBL" id="KRN18517.1"/>
    </source>
</evidence>
<accession>A0A0R2EX99</accession>
<dbReference type="RefSeq" id="WP_054732983.1">
    <property type="nucleotide sequence ID" value="NZ_AYZM01000148.1"/>
</dbReference>
<dbReference type="PATRIC" id="fig|1423804.4.peg.1993"/>
<evidence type="ECO:0000256" key="1">
    <source>
        <dbReference type="SAM" id="SignalP"/>
    </source>
</evidence>
<dbReference type="STRING" id="1423804.FD14_GL001838"/>
<protein>
    <recommendedName>
        <fullName evidence="4">Surface layer protein A domain-containing protein</fullName>
    </recommendedName>
</protein>
<gene>
    <name evidence="2" type="ORF">FD14_GL001838</name>
</gene>
<feature type="chain" id="PRO_5006416649" description="Surface layer protein A domain-containing protein" evidence="1">
    <location>
        <begin position="29"/>
        <end position="146"/>
    </location>
</feature>
<evidence type="ECO:0008006" key="4">
    <source>
        <dbReference type="Google" id="ProtNLM"/>
    </source>
</evidence>